<protein>
    <submittedName>
        <fullName evidence="5">Non-specific lipid-transfer protein A-like</fullName>
    </submittedName>
</protein>
<dbReference type="PROSITE" id="PS00597">
    <property type="entry name" value="PLANT_LTP"/>
    <property type="match status" value="1"/>
</dbReference>
<dbReference type="OrthoDB" id="1876592at2759"/>
<evidence type="ECO:0000259" key="3">
    <source>
        <dbReference type="Pfam" id="PF00234"/>
    </source>
</evidence>
<gene>
    <name evidence="5" type="primary">LOC110425936</name>
</gene>
<evidence type="ECO:0000313" key="5">
    <source>
        <dbReference type="RefSeq" id="XP_021296695.1"/>
    </source>
</evidence>
<evidence type="ECO:0000256" key="1">
    <source>
        <dbReference type="ARBA" id="ARBA00009748"/>
    </source>
</evidence>
<name>A0A6J1BBS2_9ROSI</name>
<keyword evidence="2" id="KW-0472">Membrane</keyword>
<dbReference type="Proteomes" id="UP000504621">
    <property type="component" value="Unplaced"/>
</dbReference>
<comment type="similarity">
    <text evidence="1">Belongs to the plant LTP family.</text>
</comment>
<dbReference type="Gene3D" id="1.10.110.10">
    <property type="entry name" value="Plant lipid-transfer and hydrophobic proteins"/>
    <property type="match status" value="1"/>
</dbReference>
<dbReference type="InterPro" id="IPR016140">
    <property type="entry name" value="Bifunc_inhib/LTP/seed_store"/>
</dbReference>
<dbReference type="SUPFAM" id="SSF47699">
    <property type="entry name" value="Bifunctional inhibitor/lipid-transfer protein/seed storage 2S albumin"/>
    <property type="match status" value="1"/>
</dbReference>
<dbReference type="InterPro" id="IPR000528">
    <property type="entry name" value="Plant_nsLTP"/>
</dbReference>
<dbReference type="InterPro" id="IPR036312">
    <property type="entry name" value="Bifun_inhib/LTP/seed_sf"/>
</dbReference>
<dbReference type="GO" id="GO:0006869">
    <property type="term" value="P:lipid transport"/>
    <property type="evidence" value="ECO:0007669"/>
    <property type="project" value="InterPro"/>
</dbReference>
<keyword evidence="2" id="KW-1133">Transmembrane helix</keyword>
<sequence>MEKKVLGFPWSIDLGVVGFVILVATAYAVEAMTCQQAITTLMPCQPFLTGAAPAPIFPCCLAVTTVNTAATTTQARRDLCECFEKAAPAFGVKPEKAKQLPQLCGVTVSVPIDPTINCKDIQ</sequence>
<dbReference type="Pfam" id="PF00234">
    <property type="entry name" value="Tryp_alpha_amyl"/>
    <property type="match status" value="1"/>
</dbReference>
<evidence type="ECO:0000313" key="4">
    <source>
        <dbReference type="Proteomes" id="UP000504621"/>
    </source>
</evidence>
<dbReference type="PANTHER" id="PTHR33076">
    <property type="entry name" value="NON-SPECIFIC LIPID-TRANSFER PROTEIN 2-RELATED"/>
    <property type="match status" value="1"/>
</dbReference>
<organism evidence="4 5">
    <name type="scientific">Herrania umbratica</name>
    <dbReference type="NCBI Taxonomy" id="108875"/>
    <lineage>
        <taxon>Eukaryota</taxon>
        <taxon>Viridiplantae</taxon>
        <taxon>Streptophyta</taxon>
        <taxon>Embryophyta</taxon>
        <taxon>Tracheophyta</taxon>
        <taxon>Spermatophyta</taxon>
        <taxon>Magnoliopsida</taxon>
        <taxon>eudicotyledons</taxon>
        <taxon>Gunneridae</taxon>
        <taxon>Pentapetalae</taxon>
        <taxon>rosids</taxon>
        <taxon>malvids</taxon>
        <taxon>Malvales</taxon>
        <taxon>Malvaceae</taxon>
        <taxon>Byttnerioideae</taxon>
        <taxon>Herrania</taxon>
    </lineage>
</organism>
<dbReference type="AlphaFoldDB" id="A0A6J1BBS2"/>
<dbReference type="RefSeq" id="XP_021296695.1">
    <property type="nucleotide sequence ID" value="XM_021441020.1"/>
</dbReference>
<dbReference type="PRINTS" id="PR00382">
    <property type="entry name" value="LIPIDTRNSFER"/>
</dbReference>
<proteinExistence type="inferred from homology"/>
<dbReference type="GO" id="GO:0008289">
    <property type="term" value="F:lipid binding"/>
    <property type="evidence" value="ECO:0007669"/>
    <property type="project" value="InterPro"/>
</dbReference>
<feature type="domain" description="Bifunctional inhibitor/plant lipid transfer protein/seed storage helical" evidence="3">
    <location>
        <begin position="34"/>
        <end position="110"/>
    </location>
</feature>
<feature type="transmembrane region" description="Helical" evidence="2">
    <location>
        <begin position="12"/>
        <end position="29"/>
    </location>
</feature>
<dbReference type="GeneID" id="110425936"/>
<reference evidence="5" key="1">
    <citation type="submission" date="2025-08" db="UniProtKB">
        <authorList>
            <consortium name="RefSeq"/>
        </authorList>
    </citation>
    <scope>IDENTIFICATION</scope>
    <source>
        <tissue evidence="5">Leaf</tissue>
    </source>
</reference>
<accession>A0A6J1BBS2</accession>
<evidence type="ECO:0000256" key="2">
    <source>
        <dbReference type="SAM" id="Phobius"/>
    </source>
</evidence>
<keyword evidence="4" id="KW-1185">Reference proteome</keyword>
<keyword evidence="2" id="KW-0812">Transmembrane</keyword>